<feature type="repeat" description="ANK" evidence="2">
    <location>
        <begin position="906"/>
        <end position="938"/>
    </location>
</feature>
<dbReference type="FunFam" id="1.10.3520.10:FF:000001">
    <property type="entry name" value="Pleckstrin domain-containing family A member 8"/>
    <property type="match status" value="1"/>
</dbReference>
<dbReference type="SUPFAM" id="SSF48403">
    <property type="entry name" value="Ankyrin repeat"/>
    <property type="match status" value="1"/>
</dbReference>
<dbReference type="Pfam" id="PF00023">
    <property type="entry name" value="Ank"/>
    <property type="match status" value="1"/>
</dbReference>
<dbReference type="InterPro" id="IPR036770">
    <property type="entry name" value="Ankyrin_rpt-contain_sf"/>
</dbReference>
<dbReference type="GO" id="GO:1902387">
    <property type="term" value="F:ceramide 1-phosphate binding"/>
    <property type="evidence" value="ECO:0007669"/>
    <property type="project" value="TreeGrafter"/>
</dbReference>
<reference evidence="4" key="1">
    <citation type="journal article" date="2021" name="Mol. Plant Microbe Interact.">
        <title>Complete Genome Sequence of the Plant-Pathogenic Fungus Colletotrichum lupini.</title>
        <authorList>
            <person name="Baroncelli R."/>
            <person name="Pensec F."/>
            <person name="Da Lio D."/>
            <person name="Boufleur T."/>
            <person name="Vicente I."/>
            <person name="Sarrocco S."/>
            <person name="Picot A."/>
            <person name="Baraldi E."/>
            <person name="Sukno S."/>
            <person name="Thon M."/>
            <person name="Le Floch G."/>
        </authorList>
    </citation>
    <scope>NUCLEOTIDE SEQUENCE</scope>
    <source>
        <strain evidence="4">IMI 504893</strain>
    </source>
</reference>
<keyword evidence="2" id="KW-0040">ANK repeat</keyword>
<evidence type="ECO:0000313" key="4">
    <source>
        <dbReference type="EMBL" id="UQC90004.1"/>
    </source>
</evidence>
<feature type="domain" description="Glycolipid transfer protein" evidence="3">
    <location>
        <begin position="32"/>
        <end position="68"/>
    </location>
</feature>
<dbReference type="InterPro" id="IPR014830">
    <property type="entry name" value="Glycolipid_transfer_prot_dom"/>
</dbReference>
<gene>
    <name evidence="4" type="ORF">CLUP02_15535</name>
</gene>
<dbReference type="GO" id="GO:1902388">
    <property type="term" value="F:ceramide 1-phosphate transfer activity"/>
    <property type="evidence" value="ECO:0007669"/>
    <property type="project" value="TreeGrafter"/>
</dbReference>
<dbReference type="GO" id="GO:0005829">
    <property type="term" value="C:cytosol"/>
    <property type="evidence" value="ECO:0007669"/>
    <property type="project" value="TreeGrafter"/>
</dbReference>
<dbReference type="Gene3D" id="1.25.40.20">
    <property type="entry name" value="Ankyrin repeat-containing domain"/>
    <property type="match status" value="3"/>
</dbReference>
<evidence type="ECO:0000256" key="1">
    <source>
        <dbReference type="ARBA" id="ARBA00022448"/>
    </source>
</evidence>
<dbReference type="RefSeq" id="XP_049151605.1">
    <property type="nucleotide sequence ID" value="XM_049294459.1"/>
</dbReference>
<dbReference type="InterPro" id="IPR036497">
    <property type="entry name" value="GLTP_sf"/>
</dbReference>
<dbReference type="Gene3D" id="1.10.3520.10">
    <property type="entry name" value="Glycolipid transfer protein"/>
    <property type="match status" value="1"/>
</dbReference>
<sequence length="1128" mass="126539">MAAQIPPGGTYLDTFKKSFVDVKPDADKENAIPTSDFLDASESLTTIFDALGGVAFGPVKSDMGGNIKVRPDSSRYPRYPRYPLADVPNHPLSRSSDATILLLQLHPKDKIRERQLAAPGESATLQELVKAELATKKHVATEGLLWLVRGLEFTCIALSQNVAKESEELSESFRNAYATTLKPHHSFLVKPIFSAAMSACPYRKDFYAKLGSDQDKVAAELRVYLASLEKVVGILKGFLASKDAKCVRCDASTSSATSQFTQPRNESQPRSLNQIFFFELYAIEQWRAYTITFDTFELSWSHSTQCRESDNTQTPFITPSDFLQQKQALILQIYCNMSSPDQVTEQSKFQIQLPAELYLEIAQWLGQFQAETKRREYVIETYVSPADDDVENDIIRDLRDVEFSRTIISAAKEMHPTMAMLNAGMVNKYYHKAINDIALRWDAQSEDPRAVYHAAVHNNVDLLRQALEKPGAKPDYVPHSLKPSIWTPLMVAASKGYAQVVDLLLHKGANPALSFAARIGLYEFDRDLYGQPSPLHAAMLAPENALTVSKTILRSLPPRFLTKISDPHGLFLAIAVARDHVDLVDMLINRGADFDHGGITSFHMNTPVLHHAVSGDMVRKLTLAGAPLHTPVEFGLNALHAVCLRQTDCSSAIRELVRQGVKLEETTTSIDLRPPPIPQQGPLRKIPQTALNLACRQLNVAHIRTLLELGAHPLGACLEESPRKKMKGSKSVKDSELYKVTPLHDLFLPDYFLLEAHYKSNEETACAIKAAFNLLISHPLAVEAVSSYGNFTLGFPSSDLMHRISRSFWMSDYSDYTGDFGRYTPLQIFFVHPFSDDPEIPQAMFDLVEDGKDQINAIIKPLYITPLLALLGHRFDHSLGDANFYRPKLLKWLLEHGADPNLCDKEGFSPLHYAVFWLDAPAVKLLLLHGAQVKREDELQVMDVLFGGVFTRAHQEQAKRYRHSRETEWARMVEQVGTEWSMHGIGSNIERWQPGTPLPACTLFNFEGRFMFELDEEAPVPSELVTRWGGLREALRGDADERRKRIFAALLRTPNVLPFLKPRGGMERDGEVNLGEDGSGPDTIRYSVLDWARATAQKGWFLRKIKRLGGETGDIRPKARLETYARCP</sequence>
<dbReference type="Pfam" id="PF08718">
    <property type="entry name" value="GLTP"/>
    <property type="match status" value="2"/>
</dbReference>
<accession>A0A9Q8T680</accession>
<dbReference type="PROSITE" id="PS50297">
    <property type="entry name" value="ANK_REP_REGION"/>
    <property type="match status" value="2"/>
</dbReference>
<dbReference type="SUPFAM" id="SSF110004">
    <property type="entry name" value="Glycolipid transfer protein, GLTP"/>
    <property type="match status" value="2"/>
</dbReference>
<protein>
    <recommendedName>
        <fullName evidence="3">Glycolipid transfer protein domain-containing protein</fullName>
    </recommendedName>
</protein>
<dbReference type="Pfam" id="PF13637">
    <property type="entry name" value="Ank_4"/>
    <property type="match status" value="1"/>
</dbReference>
<organism evidence="4 5">
    <name type="scientific">Colletotrichum lupini</name>
    <dbReference type="NCBI Taxonomy" id="145971"/>
    <lineage>
        <taxon>Eukaryota</taxon>
        <taxon>Fungi</taxon>
        <taxon>Dikarya</taxon>
        <taxon>Ascomycota</taxon>
        <taxon>Pezizomycotina</taxon>
        <taxon>Sordariomycetes</taxon>
        <taxon>Hypocreomycetidae</taxon>
        <taxon>Glomerellales</taxon>
        <taxon>Glomerellaceae</taxon>
        <taxon>Colletotrichum</taxon>
        <taxon>Colletotrichum acutatum species complex</taxon>
    </lineage>
</organism>
<dbReference type="SMART" id="SM00248">
    <property type="entry name" value="ANK"/>
    <property type="match status" value="7"/>
</dbReference>
<feature type="repeat" description="ANK" evidence="2">
    <location>
        <begin position="487"/>
        <end position="510"/>
    </location>
</feature>
<dbReference type="Proteomes" id="UP000830671">
    <property type="component" value="Chromosome 8"/>
</dbReference>
<dbReference type="AlphaFoldDB" id="A0A9Q8T680"/>
<dbReference type="KEGG" id="clup:CLUP02_15535"/>
<proteinExistence type="predicted"/>
<dbReference type="PROSITE" id="PS50088">
    <property type="entry name" value="ANK_REPEAT"/>
    <property type="match status" value="2"/>
</dbReference>
<dbReference type="PANTHER" id="PTHR10219">
    <property type="entry name" value="GLYCOLIPID TRANSFER PROTEIN-RELATED"/>
    <property type="match status" value="1"/>
</dbReference>
<evidence type="ECO:0000256" key="2">
    <source>
        <dbReference type="PROSITE-ProRule" id="PRU00023"/>
    </source>
</evidence>
<keyword evidence="5" id="KW-1185">Reference proteome</keyword>
<evidence type="ECO:0000259" key="3">
    <source>
        <dbReference type="Pfam" id="PF08718"/>
    </source>
</evidence>
<name>A0A9Q8T680_9PEZI</name>
<dbReference type="GO" id="GO:0016020">
    <property type="term" value="C:membrane"/>
    <property type="evidence" value="ECO:0007669"/>
    <property type="project" value="TreeGrafter"/>
</dbReference>
<evidence type="ECO:0000313" key="5">
    <source>
        <dbReference type="Proteomes" id="UP000830671"/>
    </source>
</evidence>
<feature type="domain" description="Glycolipid transfer protein" evidence="3">
    <location>
        <begin position="109"/>
        <end position="211"/>
    </location>
</feature>
<dbReference type="GeneID" id="73349469"/>
<dbReference type="EMBL" id="CP019480">
    <property type="protein sequence ID" value="UQC90004.1"/>
    <property type="molecule type" value="Genomic_DNA"/>
</dbReference>
<keyword evidence="1" id="KW-0813">Transport</keyword>
<dbReference type="PANTHER" id="PTHR10219:SF25">
    <property type="entry name" value="PLECKSTRIN HOMOLOGY DOMAIN-CONTAINING FAMILY A MEMBER 8"/>
    <property type="match status" value="1"/>
</dbReference>
<dbReference type="InterPro" id="IPR002110">
    <property type="entry name" value="Ankyrin_rpt"/>
</dbReference>